<evidence type="ECO:0000256" key="1">
    <source>
        <dbReference type="SAM" id="Phobius"/>
    </source>
</evidence>
<evidence type="ECO:0000313" key="3">
    <source>
        <dbReference type="EMBL" id="BCR03894.1"/>
    </source>
</evidence>
<proteinExistence type="predicted"/>
<keyword evidence="1" id="KW-1133">Transmembrane helix</keyword>
<keyword evidence="4" id="KW-1185">Reference proteome</keyword>
<feature type="domain" description="TPM" evidence="2">
    <location>
        <begin position="115"/>
        <end position="186"/>
    </location>
</feature>
<reference evidence="3 4" key="1">
    <citation type="journal article" date="2016" name="C (Basel)">
        <title>Selective Growth of and Electricity Production by Marine Exoelectrogenic Bacteria in Self-Aggregated Hydrogel of Microbially Reduced Graphene Oxide.</title>
        <authorList>
            <person name="Yoshida N."/>
            <person name="Goto Y."/>
            <person name="Miyata Y."/>
        </authorList>
    </citation>
    <scope>NUCLEOTIDE SEQUENCE [LARGE SCALE GENOMIC DNA]</scope>
    <source>
        <strain evidence="3 4">NIT-T3</strain>
    </source>
</reference>
<dbReference type="RefSeq" id="WP_225911629.1">
    <property type="nucleotide sequence ID" value="NZ_AP024355.1"/>
</dbReference>
<accession>A0ABM8HN08</accession>
<dbReference type="Proteomes" id="UP001319827">
    <property type="component" value="Chromosome"/>
</dbReference>
<dbReference type="PANTHER" id="PTHR30373:SF8">
    <property type="entry name" value="BLL7265 PROTEIN"/>
    <property type="match status" value="1"/>
</dbReference>
<dbReference type="Gene3D" id="3.10.310.50">
    <property type="match status" value="1"/>
</dbReference>
<feature type="transmembrane region" description="Helical" evidence="1">
    <location>
        <begin position="49"/>
        <end position="67"/>
    </location>
</feature>
<dbReference type="PANTHER" id="PTHR30373">
    <property type="entry name" value="UPF0603 PROTEIN YGCG"/>
    <property type="match status" value="1"/>
</dbReference>
<evidence type="ECO:0000313" key="4">
    <source>
        <dbReference type="Proteomes" id="UP001319827"/>
    </source>
</evidence>
<dbReference type="Pfam" id="PF04536">
    <property type="entry name" value="TPM_phosphatase"/>
    <property type="match status" value="1"/>
</dbReference>
<reference evidence="3 4" key="2">
    <citation type="journal article" date="2021" name="Int. J. Syst. Evol. Microbiol.">
        <title>Isolation and Polyphasic Characterization of Desulfuromonas versatilis sp. Nov., an Electrogenic Bacteria Capable of Versatile Metabolism Isolated from a Graphene Oxide-Reducing Enrichment Culture.</title>
        <authorList>
            <person name="Xie L."/>
            <person name="Yoshida N."/>
            <person name="Ishii S."/>
            <person name="Meng L."/>
        </authorList>
    </citation>
    <scope>NUCLEOTIDE SEQUENCE [LARGE SCALE GENOMIC DNA]</scope>
    <source>
        <strain evidence="3 4">NIT-T3</strain>
    </source>
</reference>
<keyword evidence="1" id="KW-0812">Transmembrane</keyword>
<organism evidence="3 4">
    <name type="scientific">Desulfuromonas versatilis</name>
    <dbReference type="NCBI Taxonomy" id="2802975"/>
    <lineage>
        <taxon>Bacteria</taxon>
        <taxon>Pseudomonadati</taxon>
        <taxon>Thermodesulfobacteriota</taxon>
        <taxon>Desulfuromonadia</taxon>
        <taxon>Desulfuromonadales</taxon>
        <taxon>Desulfuromonadaceae</taxon>
        <taxon>Desulfuromonas</taxon>
    </lineage>
</organism>
<protein>
    <recommendedName>
        <fullName evidence="2">TPM domain-containing protein</fullName>
    </recommendedName>
</protein>
<gene>
    <name evidence="3" type="ORF">DESUT3_09630</name>
</gene>
<sequence length="211" mass="24071">MMKMTARTFFTEEEKHRIEMAVQEAESRTSGEIVPMLVDASYDYPRAEIVGGGIFATATAGLIAWWLGHSSMWVFLPMFLPLYFLFKLILRQSPGLKRRLIHPDEMAAEVEEKALLSFYEQGLQHTRDQTGVLILISLLEHRVFVLADRGINQRVPPETWDEMVRTITLGIRDGHACEALCAAIRHCGDLLEEQFPRKADDTDELPNLILE</sequence>
<dbReference type="InterPro" id="IPR007621">
    <property type="entry name" value="TPM_dom"/>
</dbReference>
<feature type="transmembrane region" description="Helical" evidence="1">
    <location>
        <begin position="73"/>
        <end position="90"/>
    </location>
</feature>
<dbReference type="EMBL" id="AP024355">
    <property type="protein sequence ID" value="BCR03894.1"/>
    <property type="molecule type" value="Genomic_DNA"/>
</dbReference>
<keyword evidence="1" id="KW-0472">Membrane</keyword>
<evidence type="ECO:0000259" key="2">
    <source>
        <dbReference type="Pfam" id="PF04536"/>
    </source>
</evidence>
<name>A0ABM8HN08_9BACT</name>